<dbReference type="Gene3D" id="1.10.1040.10">
    <property type="entry name" value="N-(1-d-carboxylethyl)-l-norvaline Dehydrogenase, domain 2"/>
    <property type="match status" value="1"/>
</dbReference>
<gene>
    <name evidence="2" type="ORF">ACFOY2_44115</name>
</gene>
<evidence type="ECO:0000313" key="2">
    <source>
        <dbReference type="EMBL" id="MFC4014274.1"/>
    </source>
</evidence>
<feature type="domain" description="NADPH-dependent reductive aminase-like C-terminal" evidence="1">
    <location>
        <begin position="8"/>
        <end position="73"/>
    </location>
</feature>
<dbReference type="InterPro" id="IPR013328">
    <property type="entry name" value="6PGD_dom2"/>
</dbReference>
<keyword evidence="3" id="KW-1185">Reference proteome</keyword>
<dbReference type="Proteomes" id="UP001595851">
    <property type="component" value="Unassembled WGS sequence"/>
</dbReference>
<name>A0ABV8GMU5_9ACTN</name>
<evidence type="ECO:0000313" key="3">
    <source>
        <dbReference type="Proteomes" id="UP001595851"/>
    </source>
</evidence>
<dbReference type="EMBL" id="JBHSBI010000033">
    <property type="protein sequence ID" value="MFC4014274.1"/>
    <property type="molecule type" value="Genomic_DNA"/>
</dbReference>
<proteinExistence type="predicted"/>
<reference evidence="3" key="1">
    <citation type="journal article" date="2019" name="Int. J. Syst. Evol. Microbiol.">
        <title>The Global Catalogue of Microorganisms (GCM) 10K type strain sequencing project: providing services to taxonomists for standard genome sequencing and annotation.</title>
        <authorList>
            <consortium name="The Broad Institute Genomics Platform"/>
            <consortium name="The Broad Institute Genome Sequencing Center for Infectious Disease"/>
            <person name="Wu L."/>
            <person name="Ma J."/>
        </authorList>
    </citation>
    <scope>NUCLEOTIDE SEQUENCE [LARGE SCALE GENOMIC DNA]</scope>
    <source>
        <strain evidence="3">TBRC 1276</strain>
    </source>
</reference>
<dbReference type="Pfam" id="PF21761">
    <property type="entry name" value="RedAm-like_C"/>
    <property type="match status" value="1"/>
</dbReference>
<dbReference type="RefSeq" id="WP_379534119.1">
    <property type="nucleotide sequence ID" value="NZ_JBHSBI010000033.1"/>
</dbReference>
<protein>
    <recommendedName>
        <fullName evidence="1">NADPH-dependent reductive aminase-like C-terminal domain-containing protein</fullName>
    </recommendedName>
</protein>
<sequence length="106" mass="11167">MAENLGADPGRAASFDVALLNLFWSSITGLMHSFALAARHQVPATALAPHARQMAQLVADLLPGLATTIDTGNLALREHPEGRSSFQGGRFRNAVPAVSVGHDLLL</sequence>
<dbReference type="InterPro" id="IPR048666">
    <property type="entry name" value="RedAm-like_C"/>
</dbReference>
<evidence type="ECO:0000259" key="1">
    <source>
        <dbReference type="Pfam" id="PF21761"/>
    </source>
</evidence>
<organism evidence="2 3">
    <name type="scientific">Nonomuraea purpurea</name>
    <dbReference type="NCBI Taxonomy" id="1849276"/>
    <lineage>
        <taxon>Bacteria</taxon>
        <taxon>Bacillati</taxon>
        <taxon>Actinomycetota</taxon>
        <taxon>Actinomycetes</taxon>
        <taxon>Streptosporangiales</taxon>
        <taxon>Streptosporangiaceae</taxon>
        <taxon>Nonomuraea</taxon>
    </lineage>
</organism>
<comment type="caution">
    <text evidence="2">The sequence shown here is derived from an EMBL/GenBank/DDBJ whole genome shotgun (WGS) entry which is preliminary data.</text>
</comment>
<accession>A0ABV8GMU5</accession>